<protein>
    <submittedName>
        <fullName evidence="7">ABC transporter</fullName>
    </submittedName>
</protein>
<keyword evidence="5" id="KW-0574">Periplasm</keyword>
<feature type="chain" id="PRO_5007299390" evidence="6">
    <location>
        <begin position="22"/>
        <end position="355"/>
    </location>
</feature>
<keyword evidence="4 6" id="KW-0732">Signal</keyword>
<dbReference type="AlphaFoldDB" id="A0A139SRH7"/>
<organism evidence="7 8">
    <name type="scientific">Ventosimonas gracilis</name>
    <dbReference type="NCBI Taxonomy" id="1680762"/>
    <lineage>
        <taxon>Bacteria</taxon>
        <taxon>Pseudomonadati</taxon>
        <taxon>Pseudomonadota</taxon>
        <taxon>Gammaproteobacteria</taxon>
        <taxon>Pseudomonadales</taxon>
        <taxon>Ventosimonadaceae</taxon>
        <taxon>Ventosimonas</taxon>
    </lineage>
</organism>
<dbReference type="Gene3D" id="3.40.190.10">
    <property type="entry name" value="Periplasmic binding protein-like II"/>
    <property type="match status" value="2"/>
</dbReference>
<reference evidence="7 8" key="1">
    <citation type="submission" date="2016-02" db="EMBL/GenBank/DDBJ databases">
        <authorList>
            <person name="Wen L."/>
            <person name="He K."/>
            <person name="Yang H."/>
        </authorList>
    </citation>
    <scope>NUCLEOTIDE SEQUENCE [LARGE SCALE GENOMIC DNA]</scope>
    <source>
        <strain evidence="7 8">CV58</strain>
    </source>
</reference>
<evidence type="ECO:0000256" key="1">
    <source>
        <dbReference type="ARBA" id="ARBA00004418"/>
    </source>
</evidence>
<gene>
    <name evidence="7" type="ORF">AXE65_03780</name>
</gene>
<evidence type="ECO:0000256" key="6">
    <source>
        <dbReference type="SAM" id="SignalP"/>
    </source>
</evidence>
<comment type="caution">
    <text evidence="7">The sequence shown here is derived from an EMBL/GenBank/DDBJ whole genome shotgun (WGS) entry which is preliminary data.</text>
</comment>
<dbReference type="PANTHER" id="PTHR30006">
    <property type="entry name" value="THIAMINE-BINDING PERIPLASMIC PROTEIN-RELATED"/>
    <property type="match status" value="1"/>
</dbReference>
<dbReference type="Proteomes" id="UP000072660">
    <property type="component" value="Unassembled WGS sequence"/>
</dbReference>
<dbReference type="GO" id="GO:0030288">
    <property type="term" value="C:outer membrane-bounded periplasmic space"/>
    <property type="evidence" value="ECO:0007669"/>
    <property type="project" value="TreeGrafter"/>
</dbReference>
<evidence type="ECO:0000256" key="5">
    <source>
        <dbReference type="ARBA" id="ARBA00022764"/>
    </source>
</evidence>
<sequence>MNIKLLSIIGLSLLSGTQAFAEQPPIAGEVTAGSLKGKTLIFTSHGGIYQAGQMAALKSFVEKSGVRLIGDGPTEMAKLQAQVASNNVLWDVVDTSDFAPHVHCGTLFQKLDYTKLDISNLTAGQAAPCGVPSMNYGIVLMVKNSSYRNNPPKNWQDFFDTVNFPGIRGIDDHGEIRGGIIEQAILAAGGSVDHLTLDAIDLGLNKIRELGGDTVFWKTGAESQQLAEAGEVDMLMMWTGRAMAAVKNGADYSPVWQDWLVVMDYLTIPINAKNEQGSYALINAYLGKEAQEIMTEQTAYTPVHKEAKPKLDEITADFMVNTPERIKQGYQWNIPFWTEHFQITSEKWAALAAGY</sequence>
<feature type="signal peptide" evidence="6">
    <location>
        <begin position="1"/>
        <end position="21"/>
    </location>
</feature>
<dbReference type="SUPFAM" id="SSF53850">
    <property type="entry name" value="Periplasmic binding protein-like II"/>
    <property type="match status" value="1"/>
</dbReference>
<dbReference type="OrthoDB" id="9815444at2"/>
<dbReference type="GO" id="GO:0030975">
    <property type="term" value="F:thiamine binding"/>
    <property type="evidence" value="ECO:0007669"/>
    <property type="project" value="TreeGrafter"/>
</dbReference>
<dbReference type="Pfam" id="PF13416">
    <property type="entry name" value="SBP_bac_8"/>
    <property type="match status" value="1"/>
</dbReference>
<keyword evidence="3" id="KW-0813">Transport</keyword>
<accession>A0A139SRH7</accession>
<dbReference type="PANTHER" id="PTHR30006:SF3">
    <property type="entry name" value="THIAMINE-BINDING PERIPLASMIC PROTEIN"/>
    <property type="match status" value="1"/>
</dbReference>
<dbReference type="RefSeq" id="WP_068391019.1">
    <property type="nucleotide sequence ID" value="NZ_LSZO01000167.1"/>
</dbReference>
<comment type="subcellular location">
    <subcellularLocation>
        <location evidence="1">Periplasm</location>
    </subcellularLocation>
</comment>
<evidence type="ECO:0000256" key="3">
    <source>
        <dbReference type="ARBA" id="ARBA00022448"/>
    </source>
</evidence>
<dbReference type="GO" id="GO:0015888">
    <property type="term" value="P:thiamine transport"/>
    <property type="evidence" value="ECO:0007669"/>
    <property type="project" value="TreeGrafter"/>
</dbReference>
<keyword evidence="8" id="KW-1185">Reference proteome</keyword>
<dbReference type="InterPro" id="IPR006059">
    <property type="entry name" value="SBP"/>
</dbReference>
<evidence type="ECO:0000256" key="4">
    <source>
        <dbReference type="ARBA" id="ARBA00022729"/>
    </source>
</evidence>
<evidence type="ECO:0000313" key="8">
    <source>
        <dbReference type="Proteomes" id="UP000072660"/>
    </source>
</evidence>
<dbReference type="EMBL" id="LSZO01000167">
    <property type="protein sequence ID" value="KXU37205.1"/>
    <property type="molecule type" value="Genomic_DNA"/>
</dbReference>
<dbReference type="GO" id="GO:0030976">
    <property type="term" value="F:thiamine pyrophosphate binding"/>
    <property type="evidence" value="ECO:0007669"/>
    <property type="project" value="TreeGrafter"/>
</dbReference>
<proteinExistence type="inferred from homology"/>
<name>A0A139SRH7_9GAMM</name>
<evidence type="ECO:0000256" key="2">
    <source>
        <dbReference type="ARBA" id="ARBA00008520"/>
    </source>
</evidence>
<evidence type="ECO:0000313" key="7">
    <source>
        <dbReference type="EMBL" id="KXU37205.1"/>
    </source>
</evidence>
<comment type="similarity">
    <text evidence="2">Belongs to the bacterial solute-binding protein 1 family.</text>
</comment>